<accession>A0A5J9UKC3</accession>
<evidence type="ECO:0000259" key="1">
    <source>
        <dbReference type="PROSITE" id="PS50181"/>
    </source>
</evidence>
<feature type="domain" description="F-box" evidence="1">
    <location>
        <begin position="8"/>
        <end position="44"/>
    </location>
</feature>
<dbReference type="Proteomes" id="UP000324897">
    <property type="component" value="Chromosome 2"/>
</dbReference>
<reference evidence="2 3" key="1">
    <citation type="journal article" date="2019" name="Sci. Rep.">
        <title>A high-quality genome of Eragrostis curvula grass provides insights into Poaceae evolution and supports new strategies to enhance forage quality.</title>
        <authorList>
            <person name="Carballo J."/>
            <person name="Santos B.A.C.M."/>
            <person name="Zappacosta D."/>
            <person name="Garbus I."/>
            <person name="Selva J.P."/>
            <person name="Gallo C.A."/>
            <person name="Diaz A."/>
            <person name="Albertini E."/>
            <person name="Caccamo M."/>
            <person name="Echenique V."/>
        </authorList>
    </citation>
    <scope>NUCLEOTIDE SEQUENCE [LARGE SCALE GENOMIC DNA]</scope>
    <source>
        <strain evidence="3">cv. Victoria</strain>
        <tissue evidence="2">Leaf</tissue>
    </source>
</reference>
<dbReference type="PROSITE" id="PS50181">
    <property type="entry name" value="FBOX"/>
    <property type="match status" value="1"/>
</dbReference>
<dbReference type="PANTHER" id="PTHR32141:SF26">
    <property type="entry name" value="OS08G0328600 PROTEIN"/>
    <property type="match status" value="1"/>
</dbReference>
<proteinExistence type="predicted"/>
<dbReference type="InterPro" id="IPR032675">
    <property type="entry name" value="LRR_dom_sf"/>
</dbReference>
<dbReference type="PANTHER" id="PTHR32141">
    <property type="match status" value="1"/>
</dbReference>
<feature type="non-terminal residue" evidence="2">
    <location>
        <position position="1"/>
    </location>
</feature>
<evidence type="ECO:0000313" key="2">
    <source>
        <dbReference type="EMBL" id="TVU23914.1"/>
    </source>
</evidence>
<dbReference type="InterPro" id="IPR053781">
    <property type="entry name" value="F-box_AtFBL13-like"/>
</dbReference>
<protein>
    <recommendedName>
        <fullName evidence="1">F-box domain-containing protein</fullName>
    </recommendedName>
</protein>
<dbReference type="Gene3D" id="3.80.10.10">
    <property type="entry name" value="Ribonuclease Inhibitor"/>
    <property type="match status" value="1"/>
</dbReference>
<dbReference type="EMBL" id="RWGY01000013">
    <property type="protein sequence ID" value="TVU23914.1"/>
    <property type="molecule type" value="Genomic_DNA"/>
</dbReference>
<dbReference type="SUPFAM" id="SSF81383">
    <property type="entry name" value="F-box domain"/>
    <property type="match status" value="1"/>
</dbReference>
<dbReference type="Pfam" id="PF24758">
    <property type="entry name" value="LRR_At5g56370"/>
    <property type="match status" value="1"/>
</dbReference>
<dbReference type="Gramene" id="TVU23914">
    <property type="protein sequence ID" value="TVU23914"/>
    <property type="gene ID" value="EJB05_26302"/>
</dbReference>
<dbReference type="Pfam" id="PF00646">
    <property type="entry name" value="F-box"/>
    <property type="match status" value="1"/>
</dbReference>
<evidence type="ECO:0000313" key="3">
    <source>
        <dbReference type="Proteomes" id="UP000324897"/>
    </source>
</evidence>
<dbReference type="OrthoDB" id="695972at2759"/>
<dbReference type="SUPFAM" id="SSF52047">
    <property type="entry name" value="RNI-like"/>
    <property type="match status" value="1"/>
</dbReference>
<gene>
    <name evidence="2" type="ORF">EJB05_26302</name>
</gene>
<dbReference type="InterPro" id="IPR055302">
    <property type="entry name" value="F-box_dom-containing"/>
</dbReference>
<dbReference type="InterPro" id="IPR001810">
    <property type="entry name" value="F-box_dom"/>
</dbReference>
<dbReference type="AlphaFoldDB" id="A0A5J9UKC3"/>
<name>A0A5J9UKC3_9POAL</name>
<dbReference type="Gene3D" id="1.20.1280.50">
    <property type="match status" value="1"/>
</dbReference>
<comment type="caution">
    <text evidence="2">The sequence shown here is derived from an EMBL/GenBank/DDBJ whole genome shotgun (WGS) entry which is preliminary data.</text>
</comment>
<dbReference type="CDD" id="cd22160">
    <property type="entry name" value="F-box_AtFBL13-like"/>
    <property type="match status" value="1"/>
</dbReference>
<organism evidence="2 3">
    <name type="scientific">Eragrostis curvula</name>
    <name type="common">weeping love grass</name>
    <dbReference type="NCBI Taxonomy" id="38414"/>
    <lineage>
        <taxon>Eukaryota</taxon>
        <taxon>Viridiplantae</taxon>
        <taxon>Streptophyta</taxon>
        <taxon>Embryophyta</taxon>
        <taxon>Tracheophyta</taxon>
        <taxon>Spermatophyta</taxon>
        <taxon>Magnoliopsida</taxon>
        <taxon>Liliopsida</taxon>
        <taxon>Poales</taxon>
        <taxon>Poaceae</taxon>
        <taxon>PACMAD clade</taxon>
        <taxon>Chloridoideae</taxon>
        <taxon>Eragrostideae</taxon>
        <taxon>Eragrostidinae</taxon>
        <taxon>Eragrostis</taxon>
    </lineage>
</organism>
<dbReference type="InterPro" id="IPR036047">
    <property type="entry name" value="F-box-like_dom_sf"/>
</dbReference>
<keyword evidence="3" id="KW-1185">Reference proteome</keyword>
<dbReference type="InterPro" id="IPR055411">
    <property type="entry name" value="LRR_FXL15/At3g58940/PEG3-like"/>
</dbReference>
<sequence length="266" mass="29816">MSTTAAAGTRLSDLPDDLLQRILYFVPSREAASTTVLSRRWRHLWPTPWRGGAGVYLDTRRNSEDGSTVAGRRDVFFRGAAAALDAHGPVRRLTIRVEEEGRSQIEDFMSRAHGEDYPDEDHDIDDVLTHPSCRGVEELHIEAYASYCPFAGSKYHGPTTMPDMGEGHYKLSLGSVPSDALRELHITNCTNLELPSSLAAFHFPCLTVLRLQSCSVSLDNLQVMMVASPQLDTLNLEYNKGRVSYFLLGNQKRGISYYLLGLRRRR</sequence>